<dbReference type="Gene3D" id="2.70.170.10">
    <property type="entry name" value="Neurotransmitter-gated ion-channel ligand-binding domain"/>
    <property type="match status" value="1"/>
</dbReference>
<proteinExistence type="predicted"/>
<dbReference type="GO" id="GO:0005230">
    <property type="term" value="F:extracellular ligand-gated monoatomic ion channel activity"/>
    <property type="evidence" value="ECO:0007669"/>
    <property type="project" value="InterPro"/>
</dbReference>
<evidence type="ECO:0000313" key="4">
    <source>
        <dbReference type="WBParaSite" id="nRc.2.0.1.t17444-RA"/>
    </source>
</evidence>
<dbReference type="GO" id="GO:0016020">
    <property type="term" value="C:membrane"/>
    <property type="evidence" value="ECO:0007669"/>
    <property type="project" value="InterPro"/>
</dbReference>
<dbReference type="InterPro" id="IPR006202">
    <property type="entry name" value="Neur_chan_lig-bd"/>
</dbReference>
<protein>
    <submittedName>
        <fullName evidence="4">Neurotransmitter-gated ion-channel ligand-binding domain-containing protein</fullName>
    </submittedName>
</protein>
<dbReference type="InterPro" id="IPR036734">
    <property type="entry name" value="Neur_chan_lig-bd_sf"/>
</dbReference>
<evidence type="ECO:0000259" key="2">
    <source>
        <dbReference type="Pfam" id="PF02931"/>
    </source>
</evidence>
<dbReference type="SUPFAM" id="SSF63712">
    <property type="entry name" value="Nicotinic receptor ligand binding domain-like"/>
    <property type="match status" value="1"/>
</dbReference>
<dbReference type="WBParaSite" id="nRc.2.0.1.t17444-RA">
    <property type="protein sequence ID" value="nRc.2.0.1.t17444-RA"/>
    <property type="gene ID" value="nRc.2.0.1.g17444"/>
</dbReference>
<feature type="domain" description="Neurotransmitter-gated ion-channel ligand-binding" evidence="2">
    <location>
        <begin position="38"/>
        <end position="147"/>
    </location>
</feature>
<evidence type="ECO:0000313" key="3">
    <source>
        <dbReference type="Proteomes" id="UP000887565"/>
    </source>
</evidence>
<feature type="signal peptide" evidence="1">
    <location>
        <begin position="1"/>
        <end position="20"/>
    </location>
</feature>
<dbReference type="Proteomes" id="UP000887565">
    <property type="component" value="Unplaced"/>
</dbReference>
<name>A0A915ITC7_ROMCU</name>
<evidence type="ECO:0000256" key="1">
    <source>
        <dbReference type="SAM" id="SignalP"/>
    </source>
</evidence>
<sequence>MIAKIGITLILGLFAQAANSADLDPYFRSIYIGTGETSRIIRKIFQNYDPYSRPKPADGGPTKVTIWIHVIDMMWREDGLYVKGAYKRRWIDERLKFEVKPGGREYIYLDANEFENHIWQPETFLVTHYRHDRWNKGLIRIFSNGTVDDKHLGTTVIHVPESIKNQKSADTTFIVTDFLYDKLGMDMNWYSNGCLIIHNEGMVKLENLKCFKTLTTINNRDYEHLNGNFTFTRP</sequence>
<dbReference type="AlphaFoldDB" id="A0A915ITC7"/>
<accession>A0A915ITC7</accession>
<organism evidence="3 4">
    <name type="scientific">Romanomermis culicivorax</name>
    <name type="common">Nematode worm</name>
    <dbReference type="NCBI Taxonomy" id="13658"/>
    <lineage>
        <taxon>Eukaryota</taxon>
        <taxon>Metazoa</taxon>
        <taxon>Ecdysozoa</taxon>
        <taxon>Nematoda</taxon>
        <taxon>Enoplea</taxon>
        <taxon>Dorylaimia</taxon>
        <taxon>Mermithida</taxon>
        <taxon>Mermithoidea</taxon>
        <taxon>Mermithidae</taxon>
        <taxon>Romanomermis</taxon>
    </lineage>
</organism>
<keyword evidence="3" id="KW-1185">Reference proteome</keyword>
<keyword evidence="1" id="KW-0732">Signal</keyword>
<feature type="chain" id="PRO_5036766003" evidence="1">
    <location>
        <begin position="21"/>
        <end position="234"/>
    </location>
</feature>
<reference evidence="4" key="1">
    <citation type="submission" date="2022-11" db="UniProtKB">
        <authorList>
            <consortium name="WormBaseParasite"/>
        </authorList>
    </citation>
    <scope>IDENTIFICATION</scope>
</reference>
<dbReference type="Pfam" id="PF02931">
    <property type="entry name" value="Neur_chan_LBD"/>
    <property type="match status" value="1"/>
</dbReference>